<gene>
    <name evidence="1" type="ORF">PGT21_025145</name>
</gene>
<reference evidence="1 2" key="1">
    <citation type="submission" date="2019-05" db="EMBL/GenBank/DDBJ databases">
        <title>Emergence of the Ug99 lineage of the wheat stem rust pathogen through somatic hybridization.</title>
        <authorList>
            <person name="Li F."/>
            <person name="Upadhyaya N.M."/>
            <person name="Sperschneider J."/>
            <person name="Matny O."/>
            <person name="Nguyen-Phuc H."/>
            <person name="Mago R."/>
            <person name="Raley C."/>
            <person name="Miller M.E."/>
            <person name="Silverstein K.A.T."/>
            <person name="Henningsen E."/>
            <person name="Hirsch C.D."/>
            <person name="Visser B."/>
            <person name="Pretorius Z.A."/>
            <person name="Steffenson B.J."/>
            <person name="Schwessinger B."/>
            <person name="Dodds P.N."/>
            <person name="Figueroa M."/>
        </authorList>
    </citation>
    <scope>NUCLEOTIDE SEQUENCE [LARGE SCALE GENOMIC DNA]</scope>
    <source>
        <strain evidence="1">21-0</strain>
    </source>
</reference>
<name>A0A5B0QC50_PUCGR</name>
<comment type="caution">
    <text evidence="1">The sequence shown here is derived from an EMBL/GenBank/DDBJ whole genome shotgun (WGS) entry which is preliminary data.</text>
</comment>
<keyword evidence="2" id="KW-1185">Reference proteome</keyword>
<dbReference type="AlphaFoldDB" id="A0A5B0QC50"/>
<evidence type="ECO:0008006" key="3">
    <source>
        <dbReference type="Google" id="ProtNLM"/>
    </source>
</evidence>
<protein>
    <recommendedName>
        <fullName evidence="3">Chitin deacetylase</fullName>
    </recommendedName>
</protein>
<proteinExistence type="predicted"/>
<evidence type="ECO:0000313" key="2">
    <source>
        <dbReference type="Proteomes" id="UP000324748"/>
    </source>
</evidence>
<dbReference type="EMBL" id="VSWC01000027">
    <property type="protein sequence ID" value="KAA1110554.1"/>
    <property type="molecule type" value="Genomic_DNA"/>
</dbReference>
<accession>A0A5B0QC50</accession>
<sequence>MQAGLAEYPVGTIFNSDPNGICSYRRASCLRGETKDRGIGLQDIWLGKNHTWSINFDDGPLPPSTSLYKFLDQQDETATHFWDQMSVIIQSWCYRLGNEVTTLLHGCTLT</sequence>
<organism evidence="1 2">
    <name type="scientific">Puccinia graminis f. sp. tritici</name>
    <dbReference type="NCBI Taxonomy" id="56615"/>
    <lineage>
        <taxon>Eukaryota</taxon>
        <taxon>Fungi</taxon>
        <taxon>Dikarya</taxon>
        <taxon>Basidiomycota</taxon>
        <taxon>Pucciniomycotina</taxon>
        <taxon>Pucciniomycetes</taxon>
        <taxon>Pucciniales</taxon>
        <taxon>Pucciniaceae</taxon>
        <taxon>Puccinia</taxon>
    </lineage>
</organism>
<evidence type="ECO:0000313" key="1">
    <source>
        <dbReference type="EMBL" id="KAA1110554.1"/>
    </source>
</evidence>
<dbReference type="Proteomes" id="UP000324748">
    <property type="component" value="Unassembled WGS sequence"/>
</dbReference>